<dbReference type="AlphaFoldDB" id="A0A1M7I9Z4"/>
<proteinExistence type="predicted"/>
<sequence length="119" mass="14200">MSVLKNPCFFIPVLLFWTNQYLEKVKQVFIPFLFSYLDDLLAMPVVLGITLQVYRWIHPRRENFLFTSIQVGVGLVYFGILFEGLLPIWSATYTRDLWDLLCYLLGAIWFYYFINTPKR</sequence>
<feature type="transmembrane region" description="Helical" evidence="1">
    <location>
        <begin position="64"/>
        <end position="85"/>
    </location>
</feature>
<name>A0A1M7I9Z4_9BACT</name>
<gene>
    <name evidence="2" type="ORF">SAMN04488057_101256</name>
</gene>
<keyword evidence="1" id="KW-0812">Transmembrane</keyword>
<dbReference type="Proteomes" id="UP000184513">
    <property type="component" value="Unassembled WGS sequence"/>
</dbReference>
<evidence type="ECO:0000313" key="3">
    <source>
        <dbReference type="Proteomes" id="UP000184513"/>
    </source>
</evidence>
<dbReference type="OrthoDB" id="1447802at2"/>
<dbReference type="RefSeq" id="WP_073090504.1">
    <property type="nucleotide sequence ID" value="NZ_FRCY01000001.1"/>
</dbReference>
<dbReference type="STRING" id="388280.SAMN04488057_101256"/>
<accession>A0A1M7I9Z4</accession>
<dbReference type="EMBL" id="FRCY01000001">
    <property type="protein sequence ID" value="SHM37564.1"/>
    <property type="molecule type" value="Genomic_DNA"/>
</dbReference>
<evidence type="ECO:0000313" key="2">
    <source>
        <dbReference type="EMBL" id="SHM37564.1"/>
    </source>
</evidence>
<keyword evidence="1" id="KW-1133">Transmembrane helix</keyword>
<feature type="transmembrane region" description="Helical" evidence="1">
    <location>
        <begin position="97"/>
        <end position="114"/>
    </location>
</feature>
<keyword evidence="1" id="KW-0472">Membrane</keyword>
<reference evidence="2 3" key="1">
    <citation type="submission" date="2016-11" db="EMBL/GenBank/DDBJ databases">
        <authorList>
            <person name="Jaros S."/>
            <person name="Januszkiewicz K."/>
            <person name="Wedrychowicz H."/>
        </authorList>
    </citation>
    <scope>NUCLEOTIDE SEQUENCE [LARGE SCALE GENOMIC DNA]</scope>
    <source>
        <strain evidence="2 3">CGMCC 1.6102</strain>
    </source>
</reference>
<keyword evidence="3" id="KW-1185">Reference proteome</keyword>
<organism evidence="2 3">
    <name type="scientific">Cyclobacterium lianum</name>
    <dbReference type="NCBI Taxonomy" id="388280"/>
    <lineage>
        <taxon>Bacteria</taxon>
        <taxon>Pseudomonadati</taxon>
        <taxon>Bacteroidota</taxon>
        <taxon>Cytophagia</taxon>
        <taxon>Cytophagales</taxon>
        <taxon>Cyclobacteriaceae</taxon>
        <taxon>Cyclobacterium</taxon>
    </lineage>
</organism>
<evidence type="ECO:0000256" key="1">
    <source>
        <dbReference type="SAM" id="Phobius"/>
    </source>
</evidence>
<protein>
    <recommendedName>
        <fullName evidence="4">Magnesium citrate secondary transporter</fullName>
    </recommendedName>
</protein>
<evidence type="ECO:0008006" key="4">
    <source>
        <dbReference type="Google" id="ProtNLM"/>
    </source>
</evidence>
<feature type="transmembrane region" description="Helical" evidence="1">
    <location>
        <begin position="40"/>
        <end position="57"/>
    </location>
</feature>